<dbReference type="UniPathway" id="UPA00610">
    <property type="reaction ID" value="UER00665"/>
</dbReference>
<dbReference type="EMBL" id="CP013011">
    <property type="protein sequence ID" value="ALL01287.1"/>
    <property type="molecule type" value="Genomic_DNA"/>
</dbReference>
<dbReference type="GO" id="GO:0006229">
    <property type="term" value="P:dUTP biosynthetic process"/>
    <property type="evidence" value="ECO:0007669"/>
    <property type="project" value="UniProtKB-UniRule"/>
</dbReference>
<dbReference type="GO" id="GO:0008829">
    <property type="term" value="F:dCTP deaminase activity"/>
    <property type="evidence" value="ECO:0007669"/>
    <property type="project" value="UniProtKB-UniRule"/>
</dbReference>
<dbReference type="GO" id="GO:0006226">
    <property type="term" value="P:dUMP biosynthetic process"/>
    <property type="evidence" value="ECO:0007669"/>
    <property type="project" value="UniProtKB-UniPathway"/>
</dbReference>
<dbReference type="HAMAP" id="MF_00146">
    <property type="entry name" value="dCTP_deaminase"/>
    <property type="match status" value="1"/>
</dbReference>
<dbReference type="Pfam" id="PF22769">
    <property type="entry name" value="DCD"/>
    <property type="match status" value="1"/>
</dbReference>
<reference evidence="4 5" key="1">
    <citation type="submission" date="2015-10" db="EMBL/GenBank/DDBJ databases">
        <title>Complete genome sequence of hyperthermophilic archaeon Pyrodictium delaneyi Su06.</title>
        <authorList>
            <person name="Jung J.-H."/>
            <person name="Lin J."/>
            <person name="Holden J.F."/>
            <person name="Park C.-S."/>
        </authorList>
    </citation>
    <scope>NUCLEOTIDE SEQUENCE [LARGE SCALE GENOMIC DNA]</scope>
    <source>
        <strain evidence="4 5">Su06</strain>
    </source>
</reference>
<dbReference type="GO" id="GO:0000166">
    <property type="term" value="F:nucleotide binding"/>
    <property type="evidence" value="ECO:0007669"/>
    <property type="project" value="UniProtKB-KW"/>
</dbReference>
<keyword evidence="1 3" id="KW-0378">Hydrolase</keyword>
<evidence type="ECO:0000256" key="3">
    <source>
        <dbReference type="HAMAP-Rule" id="MF_00146"/>
    </source>
</evidence>
<evidence type="ECO:0000313" key="5">
    <source>
        <dbReference type="Proteomes" id="UP000058613"/>
    </source>
</evidence>
<comment type="function">
    <text evidence="3">Catalyzes the deamination of dCTP to dUTP.</text>
</comment>
<proteinExistence type="inferred from homology"/>
<dbReference type="SUPFAM" id="SSF51283">
    <property type="entry name" value="dUTPase-like"/>
    <property type="match status" value="1"/>
</dbReference>
<evidence type="ECO:0000256" key="1">
    <source>
        <dbReference type="ARBA" id="ARBA00022801"/>
    </source>
</evidence>
<dbReference type="EC" id="3.5.4.13" evidence="3"/>
<comment type="pathway">
    <text evidence="3">Pyrimidine metabolism; dUMP biosynthesis; dUMP from dCTP (dUTP route): step 1/2.</text>
</comment>
<dbReference type="Proteomes" id="UP000058613">
    <property type="component" value="Chromosome"/>
</dbReference>
<protein>
    <recommendedName>
        <fullName evidence="3">dCTP deaminase</fullName>
        <ecNumber evidence="3">3.5.4.13</ecNumber>
    </recommendedName>
    <alternativeName>
        <fullName evidence="3">Deoxycytidine triphosphate deaminase</fullName>
    </alternativeName>
</protein>
<sequence>MPGPSGLGARSPLKYYYVYPGGTPPLAVYSSSLGPAVILSDRDIAWYVEKGLLRIEPLMGDTIRENGVDLRLAEEFCRFNPEAPELDTARGFDEKTYYICTRVDPDEGYVIKPYEHVLATTAETVCLPDDLVGLVNVRSTYARLGLFVPPTVIDAGFCGQVTIEIIGSAYPIRVYPGQRFLHVVFIKTTSPVANPYRGKYQGQRGVTPPRPD</sequence>
<dbReference type="NCBIfam" id="TIGR02274">
    <property type="entry name" value="dCTP_deam"/>
    <property type="match status" value="1"/>
</dbReference>
<gene>
    <name evidence="3" type="primary">dcd</name>
    <name evidence="4" type="ORF">Pyrde_1239</name>
</gene>
<accession>A0A0P0N3Q2</accession>
<dbReference type="InterPro" id="IPR011962">
    <property type="entry name" value="dCTP_deaminase"/>
</dbReference>
<feature type="binding site" evidence="3">
    <location>
        <position position="154"/>
    </location>
    <ligand>
        <name>dCTP</name>
        <dbReference type="ChEBI" id="CHEBI:61481"/>
    </ligand>
</feature>
<feature type="binding site" evidence="3">
    <location>
        <position position="199"/>
    </location>
    <ligand>
        <name>dCTP</name>
        <dbReference type="ChEBI" id="CHEBI:61481"/>
    </ligand>
</feature>
<comment type="catalytic activity">
    <reaction evidence="3">
        <text>dCTP + H2O + H(+) = dUTP + NH4(+)</text>
        <dbReference type="Rhea" id="RHEA:22680"/>
        <dbReference type="ChEBI" id="CHEBI:15377"/>
        <dbReference type="ChEBI" id="CHEBI:15378"/>
        <dbReference type="ChEBI" id="CHEBI:28938"/>
        <dbReference type="ChEBI" id="CHEBI:61481"/>
        <dbReference type="ChEBI" id="CHEBI:61555"/>
        <dbReference type="EC" id="3.5.4.13"/>
    </reaction>
</comment>
<comment type="caution">
    <text evidence="3">Lacks conserved residue(s) required for the propagation of feature annotation.</text>
</comment>
<keyword evidence="2 3" id="KW-0546">Nucleotide metabolism</keyword>
<dbReference type="PATRIC" id="fig|1273541.4.peg.1324"/>
<dbReference type="InterPro" id="IPR033704">
    <property type="entry name" value="dUTPase_trimeric"/>
</dbReference>
<evidence type="ECO:0000256" key="2">
    <source>
        <dbReference type="ARBA" id="ARBA00023080"/>
    </source>
</evidence>
<comment type="similarity">
    <text evidence="3">Belongs to the dCTP deaminase family.</text>
</comment>
<dbReference type="InterPro" id="IPR036157">
    <property type="entry name" value="dUTPase-like_sf"/>
</dbReference>
<comment type="subunit">
    <text evidence="3">Homotrimer.</text>
</comment>
<keyword evidence="3" id="KW-0547">Nucleotide-binding</keyword>
<dbReference type="Gene3D" id="2.70.40.10">
    <property type="match status" value="1"/>
</dbReference>
<dbReference type="PANTHER" id="PTHR42680:SF3">
    <property type="entry name" value="DCTP DEAMINASE"/>
    <property type="match status" value="1"/>
</dbReference>
<evidence type="ECO:0000313" key="4">
    <source>
        <dbReference type="EMBL" id="ALL01287.1"/>
    </source>
</evidence>
<feature type="binding site" evidence="3">
    <location>
        <begin position="138"/>
        <end position="143"/>
    </location>
    <ligand>
        <name>dCTP</name>
        <dbReference type="ChEBI" id="CHEBI:61481"/>
    </ligand>
</feature>
<dbReference type="AlphaFoldDB" id="A0A0P0N3Q2"/>
<name>A0A0P0N3Q2_9CREN</name>
<dbReference type="PANTHER" id="PTHR42680">
    <property type="entry name" value="DCTP DEAMINASE"/>
    <property type="match status" value="1"/>
</dbReference>
<feature type="binding site" evidence="3">
    <location>
        <position position="196"/>
    </location>
    <ligand>
        <name>dCTP</name>
        <dbReference type="ChEBI" id="CHEBI:61481"/>
    </ligand>
</feature>
<organism evidence="4 5">
    <name type="scientific">Pyrodictium delaneyi</name>
    <dbReference type="NCBI Taxonomy" id="1273541"/>
    <lineage>
        <taxon>Archaea</taxon>
        <taxon>Thermoproteota</taxon>
        <taxon>Thermoprotei</taxon>
        <taxon>Desulfurococcales</taxon>
        <taxon>Pyrodictiaceae</taxon>
        <taxon>Pyrodictium</taxon>
    </lineage>
</organism>
<dbReference type="STRING" id="1273541.Pyrde_1239"/>
<dbReference type="KEGG" id="pdl:Pyrde_1239"/>
<feature type="active site" description="Proton donor/acceptor" evidence="3">
    <location>
        <position position="164"/>
    </location>
</feature>
<dbReference type="CDD" id="cd07557">
    <property type="entry name" value="trimeric_dUTPase"/>
    <property type="match status" value="1"/>
</dbReference>
<feature type="binding site" evidence="3">
    <location>
        <position position="203"/>
    </location>
    <ligand>
        <name>dCTP</name>
        <dbReference type="ChEBI" id="CHEBI:61481"/>
    </ligand>
</feature>